<accession>A0A540MFE6</accession>
<dbReference type="InterPro" id="IPR013083">
    <property type="entry name" value="Znf_RING/FYVE/PHD"/>
</dbReference>
<evidence type="ECO:0000256" key="1">
    <source>
        <dbReference type="SAM" id="MobiDB-lite"/>
    </source>
</evidence>
<feature type="region of interest" description="Disordered" evidence="1">
    <location>
        <begin position="1"/>
        <end position="20"/>
    </location>
</feature>
<name>A0A540MFE6_MALBA</name>
<comment type="caution">
    <text evidence="2">The sequence shown here is derived from an EMBL/GenBank/DDBJ whole genome shotgun (WGS) entry which is preliminary data.</text>
</comment>
<gene>
    <name evidence="2" type="ORF">C1H46_016921</name>
</gene>
<dbReference type="AlphaFoldDB" id="A0A540MFE6"/>
<evidence type="ECO:0000313" key="3">
    <source>
        <dbReference type="Proteomes" id="UP000315295"/>
    </source>
</evidence>
<evidence type="ECO:0000313" key="2">
    <source>
        <dbReference type="EMBL" id="TQD97460.1"/>
    </source>
</evidence>
<dbReference type="Gene3D" id="3.30.40.10">
    <property type="entry name" value="Zinc/RING finger domain, C3HC4 (zinc finger)"/>
    <property type="match status" value="1"/>
</dbReference>
<dbReference type="Proteomes" id="UP000315295">
    <property type="component" value="Unassembled WGS sequence"/>
</dbReference>
<protein>
    <submittedName>
        <fullName evidence="2">Uncharacterized protein</fullName>
    </submittedName>
</protein>
<sequence length="58" mass="6708">MHYLQENSTRCPVAAHPAKLKSNKVKDDPLLAADIDELRKMQNQNVMTDVMDFTEFEE</sequence>
<feature type="compositionally biased region" description="Polar residues" evidence="1">
    <location>
        <begin position="1"/>
        <end position="10"/>
    </location>
</feature>
<keyword evidence="3" id="KW-1185">Reference proteome</keyword>
<reference evidence="2 3" key="1">
    <citation type="journal article" date="2019" name="G3 (Bethesda)">
        <title>Sequencing of a Wild Apple (Malus baccata) Genome Unravels the Differences Between Cultivated and Wild Apple Species Regarding Disease Resistance and Cold Tolerance.</title>
        <authorList>
            <person name="Chen X."/>
        </authorList>
    </citation>
    <scope>NUCLEOTIDE SEQUENCE [LARGE SCALE GENOMIC DNA]</scope>
    <source>
        <strain evidence="3">cv. Shandingzi</strain>
        <tissue evidence="2">Leaves</tissue>
    </source>
</reference>
<organism evidence="2 3">
    <name type="scientific">Malus baccata</name>
    <name type="common">Siberian crab apple</name>
    <name type="synonym">Pyrus baccata</name>
    <dbReference type="NCBI Taxonomy" id="106549"/>
    <lineage>
        <taxon>Eukaryota</taxon>
        <taxon>Viridiplantae</taxon>
        <taxon>Streptophyta</taxon>
        <taxon>Embryophyta</taxon>
        <taxon>Tracheophyta</taxon>
        <taxon>Spermatophyta</taxon>
        <taxon>Magnoliopsida</taxon>
        <taxon>eudicotyledons</taxon>
        <taxon>Gunneridae</taxon>
        <taxon>Pentapetalae</taxon>
        <taxon>rosids</taxon>
        <taxon>fabids</taxon>
        <taxon>Rosales</taxon>
        <taxon>Rosaceae</taxon>
        <taxon>Amygdaloideae</taxon>
        <taxon>Maleae</taxon>
        <taxon>Malus</taxon>
    </lineage>
</organism>
<proteinExistence type="predicted"/>
<dbReference type="EMBL" id="VIEB01000272">
    <property type="protein sequence ID" value="TQD97460.1"/>
    <property type="molecule type" value="Genomic_DNA"/>
</dbReference>
<dbReference type="STRING" id="106549.A0A540MFE6"/>